<comment type="caution">
    <text evidence="2">The sequence shown here is derived from an EMBL/GenBank/DDBJ whole genome shotgun (WGS) entry which is preliminary data.</text>
</comment>
<protein>
    <recommendedName>
        <fullName evidence="1">DUF7769 domain-containing protein</fullName>
    </recommendedName>
</protein>
<dbReference type="EMBL" id="CAMAPE010000080">
    <property type="protein sequence ID" value="CAH9119606.1"/>
    <property type="molecule type" value="Genomic_DNA"/>
</dbReference>
<accession>A0A9P1EPX6</accession>
<evidence type="ECO:0000313" key="3">
    <source>
        <dbReference type="Proteomes" id="UP001152484"/>
    </source>
</evidence>
<name>A0A9P1EPX6_CUSEU</name>
<sequence length="95" mass="10390">MEVQLSAFTGGTKSSSTFLSPAIQHTQVVRREGKGRKHVELSDIDRNRAVEILLAKSVNGALKGGLIAAVATEFNVSRRAMATLWKKVQRQLKAE</sequence>
<gene>
    <name evidence="2" type="ORF">CEURO_LOCUS22382</name>
</gene>
<feature type="domain" description="DUF7769" evidence="1">
    <location>
        <begin position="41"/>
        <end position="93"/>
    </location>
</feature>
<dbReference type="InterPro" id="IPR056671">
    <property type="entry name" value="DUF7769"/>
</dbReference>
<dbReference type="AlphaFoldDB" id="A0A9P1EPX6"/>
<evidence type="ECO:0000313" key="2">
    <source>
        <dbReference type="EMBL" id="CAH9119606.1"/>
    </source>
</evidence>
<reference evidence="2" key="1">
    <citation type="submission" date="2022-07" db="EMBL/GenBank/DDBJ databases">
        <authorList>
            <person name="Macas J."/>
            <person name="Novak P."/>
            <person name="Neumann P."/>
        </authorList>
    </citation>
    <scope>NUCLEOTIDE SEQUENCE</scope>
</reference>
<dbReference type="OrthoDB" id="1734867at2759"/>
<dbReference type="Pfam" id="PF24964">
    <property type="entry name" value="DUF7769"/>
    <property type="match status" value="1"/>
</dbReference>
<evidence type="ECO:0000259" key="1">
    <source>
        <dbReference type="Pfam" id="PF24964"/>
    </source>
</evidence>
<keyword evidence="3" id="KW-1185">Reference proteome</keyword>
<organism evidence="2 3">
    <name type="scientific">Cuscuta europaea</name>
    <name type="common">European dodder</name>
    <dbReference type="NCBI Taxonomy" id="41803"/>
    <lineage>
        <taxon>Eukaryota</taxon>
        <taxon>Viridiplantae</taxon>
        <taxon>Streptophyta</taxon>
        <taxon>Embryophyta</taxon>
        <taxon>Tracheophyta</taxon>
        <taxon>Spermatophyta</taxon>
        <taxon>Magnoliopsida</taxon>
        <taxon>eudicotyledons</taxon>
        <taxon>Gunneridae</taxon>
        <taxon>Pentapetalae</taxon>
        <taxon>asterids</taxon>
        <taxon>lamiids</taxon>
        <taxon>Solanales</taxon>
        <taxon>Convolvulaceae</taxon>
        <taxon>Cuscuteae</taxon>
        <taxon>Cuscuta</taxon>
        <taxon>Cuscuta subgen. Cuscuta</taxon>
    </lineage>
</organism>
<dbReference type="Proteomes" id="UP001152484">
    <property type="component" value="Unassembled WGS sequence"/>
</dbReference>
<proteinExistence type="predicted"/>